<feature type="region of interest" description="Disordered" evidence="6">
    <location>
        <begin position="1027"/>
        <end position="1073"/>
    </location>
</feature>
<feature type="compositionally biased region" description="Polar residues" evidence="6">
    <location>
        <begin position="306"/>
        <end position="336"/>
    </location>
</feature>
<evidence type="ECO:0000256" key="3">
    <source>
        <dbReference type="ARBA" id="ARBA00023136"/>
    </source>
</evidence>
<proteinExistence type="inferred from homology"/>
<dbReference type="KEGG" id="svp:Pan189_33790"/>
<dbReference type="InterPro" id="IPR004846">
    <property type="entry name" value="T2SS/T3SS_dom"/>
</dbReference>
<keyword evidence="3" id="KW-0472">Membrane</keyword>
<feature type="region of interest" description="Disordered" evidence="6">
    <location>
        <begin position="891"/>
        <end position="978"/>
    </location>
</feature>
<evidence type="ECO:0000313" key="8">
    <source>
        <dbReference type="EMBL" id="QDT38979.1"/>
    </source>
</evidence>
<dbReference type="GO" id="GO:0015627">
    <property type="term" value="C:type II protein secretion system complex"/>
    <property type="evidence" value="ECO:0007669"/>
    <property type="project" value="TreeGrafter"/>
</dbReference>
<keyword evidence="2" id="KW-0732">Signal</keyword>
<dbReference type="OrthoDB" id="9813141at2"/>
<name>A0A517R563_9PLAN</name>
<evidence type="ECO:0000256" key="1">
    <source>
        <dbReference type="ARBA" id="ARBA00004370"/>
    </source>
</evidence>
<evidence type="ECO:0000259" key="7">
    <source>
        <dbReference type="Pfam" id="PF00263"/>
    </source>
</evidence>
<accession>A0A517R563</accession>
<dbReference type="Proteomes" id="UP000317318">
    <property type="component" value="Chromosome"/>
</dbReference>
<feature type="region of interest" description="Disordered" evidence="6">
    <location>
        <begin position="300"/>
        <end position="358"/>
    </location>
</feature>
<protein>
    <submittedName>
        <fullName evidence="8">Type II secretion system protein D</fullName>
    </submittedName>
</protein>
<reference evidence="8 9" key="1">
    <citation type="submission" date="2019-02" db="EMBL/GenBank/DDBJ databases">
        <title>Deep-cultivation of Planctomycetes and their phenomic and genomic characterization uncovers novel biology.</title>
        <authorList>
            <person name="Wiegand S."/>
            <person name="Jogler M."/>
            <person name="Boedeker C."/>
            <person name="Pinto D."/>
            <person name="Vollmers J."/>
            <person name="Rivas-Marin E."/>
            <person name="Kohn T."/>
            <person name="Peeters S.H."/>
            <person name="Heuer A."/>
            <person name="Rast P."/>
            <person name="Oberbeckmann S."/>
            <person name="Bunk B."/>
            <person name="Jeske O."/>
            <person name="Meyerdierks A."/>
            <person name="Storesund J.E."/>
            <person name="Kallscheuer N."/>
            <person name="Luecker S."/>
            <person name="Lage O.M."/>
            <person name="Pohl T."/>
            <person name="Merkel B.J."/>
            <person name="Hornburger P."/>
            <person name="Mueller R.-W."/>
            <person name="Bruemmer F."/>
            <person name="Labrenz M."/>
            <person name="Spormann A.M."/>
            <person name="Op den Camp H."/>
            <person name="Overmann J."/>
            <person name="Amann R."/>
            <person name="Jetten M.S.M."/>
            <person name="Mascher T."/>
            <person name="Medema M.H."/>
            <person name="Devos D.P."/>
            <person name="Kaster A.-K."/>
            <person name="Ovreas L."/>
            <person name="Rohde M."/>
            <person name="Galperin M.Y."/>
            <person name="Jogler C."/>
        </authorList>
    </citation>
    <scope>NUCLEOTIDE SEQUENCE [LARGE SCALE GENOMIC DNA]</scope>
    <source>
        <strain evidence="8 9">Pan189</strain>
    </source>
</reference>
<evidence type="ECO:0000256" key="2">
    <source>
        <dbReference type="ARBA" id="ARBA00022729"/>
    </source>
</evidence>
<organism evidence="8 9">
    <name type="scientific">Stratiformator vulcanicus</name>
    <dbReference type="NCBI Taxonomy" id="2527980"/>
    <lineage>
        <taxon>Bacteria</taxon>
        <taxon>Pseudomonadati</taxon>
        <taxon>Planctomycetota</taxon>
        <taxon>Planctomycetia</taxon>
        <taxon>Planctomycetales</taxon>
        <taxon>Planctomycetaceae</taxon>
        <taxon>Stratiformator</taxon>
    </lineage>
</organism>
<keyword evidence="5" id="KW-0175">Coiled coil</keyword>
<dbReference type="AlphaFoldDB" id="A0A517R563"/>
<dbReference type="GO" id="GO:0009306">
    <property type="term" value="P:protein secretion"/>
    <property type="evidence" value="ECO:0007669"/>
    <property type="project" value="InterPro"/>
</dbReference>
<dbReference type="RefSeq" id="WP_145365083.1">
    <property type="nucleotide sequence ID" value="NZ_CP036268.1"/>
</dbReference>
<comment type="subcellular location">
    <subcellularLocation>
        <location evidence="1">Membrane</location>
    </subcellularLocation>
</comment>
<dbReference type="EMBL" id="CP036268">
    <property type="protein sequence ID" value="QDT38979.1"/>
    <property type="molecule type" value="Genomic_DNA"/>
</dbReference>
<evidence type="ECO:0000313" key="9">
    <source>
        <dbReference type="Proteomes" id="UP000317318"/>
    </source>
</evidence>
<feature type="domain" description="Type II/III secretion system secretin-like" evidence="7">
    <location>
        <begin position="618"/>
        <end position="775"/>
    </location>
</feature>
<dbReference type="PANTHER" id="PTHR30332:SF24">
    <property type="entry name" value="SECRETIN GSPD-RELATED"/>
    <property type="match status" value="1"/>
</dbReference>
<dbReference type="Gene3D" id="3.30.1370.130">
    <property type="match status" value="1"/>
</dbReference>
<dbReference type="InterPro" id="IPR001775">
    <property type="entry name" value="GspD/PilQ"/>
</dbReference>
<keyword evidence="9" id="KW-1185">Reference proteome</keyword>
<comment type="similarity">
    <text evidence="4">Belongs to the bacterial secretin family.</text>
</comment>
<evidence type="ECO:0000256" key="6">
    <source>
        <dbReference type="SAM" id="MobiDB-lite"/>
    </source>
</evidence>
<dbReference type="PANTHER" id="PTHR30332">
    <property type="entry name" value="PROBABLE GENERAL SECRETION PATHWAY PROTEIN D"/>
    <property type="match status" value="1"/>
</dbReference>
<evidence type="ECO:0000256" key="5">
    <source>
        <dbReference type="SAM" id="Coils"/>
    </source>
</evidence>
<dbReference type="GO" id="GO:0016020">
    <property type="term" value="C:membrane"/>
    <property type="evidence" value="ECO:0007669"/>
    <property type="project" value="UniProtKB-SubCell"/>
</dbReference>
<dbReference type="InterPro" id="IPR050810">
    <property type="entry name" value="Bact_Secretion_Sys_Channel"/>
</dbReference>
<feature type="coiled-coil region" evidence="5">
    <location>
        <begin position="243"/>
        <end position="299"/>
    </location>
</feature>
<dbReference type="Pfam" id="PF00263">
    <property type="entry name" value="Secretin"/>
    <property type="match status" value="1"/>
</dbReference>
<gene>
    <name evidence="8" type="primary">gspD_3</name>
    <name evidence="8" type="ORF">Pan189_33790</name>
</gene>
<dbReference type="PRINTS" id="PR00811">
    <property type="entry name" value="BCTERIALGSPD"/>
</dbReference>
<evidence type="ECO:0000256" key="4">
    <source>
        <dbReference type="RuleBase" id="RU004003"/>
    </source>
</evidence>
<feature type="region of interest" description="Disordered" evidence="6">
    <location>
        <begin position="151"/>
        <end position="171"/>
    </location>
</feature>
<sequence length="1073" mass="116187">MGKQGLRAAQICLAIAFAIAMLPLALPRPQAGESYLAARADRAQRTWNSLPDSELPLESDLGEVLLAELDPPLVKSPTVDYEAATPETVAPTPVNSEIRTAERTPAVEIASAATPPDGEENAAADVEIAITDPTVIEVTTDESVGLPEDWLIADGDSSKSSLSNRSRREFAPGASRPLARIASRSDVFIPLDLGSPRIDRELKDFFPNDPYLDQKQMVRSDPVIRFRPVAEEPPEEPVPLPPAGRVEEELQQLRKEIRELAESRKPTAVAQGIGIDQALEMLNEINAAKERRNQQLEEMLRGPRGNSPTQPPAQSQTASDPSLQNPTQNLTQNSPESRSAVSPPIAPRPAPPQRRRVPVIVTRPGEGDTDHFDLQVDEAELSQVLEMLGELAGWNVIVAPEVSGLVSINLHDVTGIEALEALCRPRNLIARQEGEFIYVYPAAFEDRARTVVTKIYRPNYISTTDLQALLTPLLTPEVGRMAVTNPSQAGLPLDNQNTGGDSLSQEDALVIIDYEEVLEEVDGVVAEMDVPPPQVVIEAVILRVRLNDTMRLGVNLALLGGNEQQLVTTGSGGTIDSTPGYPGTSNSLLPAAGDFLAAAAGMRYGFLRGDISGFIEALEGITETSLVASPQIRVLNKQKAELIIGQRLGFRTRTFNGQQTIENVEFLDVGTKLILRPFMAPDGLVRLEIHPERSSGSIDDDGIPQVETTEVTSTVMCRDGATVVIGGLIDESVEENVQQVPLLGSIPWIGRAFRNSTESMVRNELIVLITPRVVQEPVESVRGDILKYESERRARHFADRLAPVSRRNLARIHVDRARELLARGKAVEARNHVIHALKIRKNDDTALRLLDEIEQRLGHRVKHILGNSPLTDAPVLIEPGTTETIVPVPVDEQGILPPPAPAAGDFPRVNDGPRLEMNQPASPSDPTPSNPPASDANGVPAPVSSMPMIGRSDNSPPIVKPASQVTSKGPDAIGSTAPIPEIRPVKFQPLPIRPGRPTKIRTANAESVRAVSEIFAAHSADLNVVEKSRSEPEGVEGSNPFSKATGSDRAPRVRSLHAVRERWSNADSHNSGK</sequence>